<evidence type="ECO:0000313" key="2">
    <source>
        <dbReference type="EMBL" id="MBP2191353.1"/>
    </source>
</evidence>
<dbReference type="EMBL" id="JAGGMR010000001">
    <property type="protein sequence ID" value="MBP2191353.1"/>
    <property type="molecule type" value="Genomic_DNA"/>
</dbReference>
<dbReference type="SUPFAM" id="SSF56112">
    <property type="entry name" value="Protein kinase-like (PK-like)"/>
    <property type="match status" value="1"/>
</dbReference>
<feature type="compositionally biased region" description="Basic residues" evidence="1">
    <location>
        <begin position="88"/>
        <end position="99"/>
    </location>
</feature>
<accession>A0ABS4QIE7</accession>
<dbReference type="Proteomes" id="UP001519325">
    <property type="component" value="Unassembled WGS sequence"/>
</dbReference>
<comment type="caution">
    <text evidence="2">The sequence shown here is derived from an EMBL/GenBank/DDBJ whole genome shotgun (WGS) entry which is preliminary data.</text>
</comment>
<proteinExistence type="predicted"/>
<sequence length="99" mass="11912">MIAALHTSTVSDRFGWHRDGWHGRMVQENDWETDGYQFYAQHRILRWPREKPVRKQFDRDQRRAIERLCRTLPELIPPHPPSLTHGGHMARKHPRGQLR</sequence>
<dbReference type="InterPro" id="IPR016477">
    <property type="entry name" value="Fructo-/Ketosamine-3-kinase"/>
</dbReference>
<organism evidence="2 3">
    <name type="scientific">Nocardia goodfellowii</name>
    <dbReference type="NCBI Taxonomy" id="882446"/>
    <lineage>
        <taxon>Bacteria</taxon>
        <taxon>Bacillati</taxon>
        <taxon>Actinomycetota</taxon>
        <taxon>Actinomycetes</taxon>
        <taxon>Mycobacteriales</taxon>
        <taxon>Nocardiaceae</taxon>
        <taxon>Nocardia</taxon>
    </lineage>
</organism>
<dbReference type="Pfam" id="PF03881">
    <property type="entry name" value="Fructosamin_kin"/>
    <property type="match status" value="1"/>
</dbReference>
<evidence type="ECO:0000313" key="3">
    <source>
        <dbReference type="Proteomes" id="UP001519325"/>
    </source>
</evidence>
<protein>
    <submittedName>
        <fullName evidence="2">Fructosamine-3-kinase</fullName>
    </submittedName>
</protein>
<gene>
    <name evidence="2" type="ORF">BJ987_004254</name>
</gene>
<dbReference type="Gene3D" id="3.90.1200.10">
    <property type="match status" value="1"/>
</dbReference>
<evidence type="ECO:0000256" key="1">
    <source>
        <dbReference type="SAM" id="MobiDB-lite"/>
    </source>
</evidence>
<keyword evidence="3" id="KW-1185">Reference proteome</keyword>
<dbReference type="InterPro" id="IPR011009">
    <property type="entry name" value="Kinase-like_dom_sf"/>
</dbReference>
<feature type="region of interest" description="Disordered" evidence="1">
    <location>
        <begin position="73"/>
        <end position="99"/>
    </location>
</feature>
<reference evidence="2 3" key="1">
    <citation type="submission" date="2021-03" db="EMBL/GenBank/DDBJ databases">
        <title>Sequencing the genomes of 1000 actinobacteria strains.</title>
        <authorList>
            <person name="Klenk H.-P."/>
        </authorList>
    </citation>
    <scope>NUCLEOTIDE SEQUENCE [LARGE SCALE GENOMIC DNA]</scope>
    <source>
        <strain evidence="2 3">DSM 45516</strain>
    </source>
</reference>
<name>A0ABS4QIE7_9NOCA</name>